<feature type="region of interest" description="Disordered" evidence="1">
    <location>
        <begin position="222"/>
        <end position="251"/>
    </location>
</feature>
<evidence type="ECO:0000256" key="1">
    <source>
        <dbReference type="SAM" id="MobiDB-lite"/>
    </source>
</evidence>
<protein>
    <submittedName>
        <fullName evidence="2">Uncharacterized protein</fullName>
    </submittedName>
</protein>
<dbReference type="Proteomes" id="UP001630127">
    <property type="component" value="Unassembled WGS sequence"/>
</dbReference>
<dbReference type="AlphaFoldDB" id="A0ABD3B309"/>
<name>A0ABD3B309_9GENT</name>
<reference evidence="2 3" key="1">
    <citation type="submission" date="2024-11" db="EMBL/GenBank/DDBJ databases">
        <title>A near-complete genome assembly of Cinchona calisaya.</title>
        <authorList>
            <person name="Lian D.C."/>
            <person name="Zhao X.W."/>
            <person name="Wei L."/>
        </authorList>
    </citation>
    <scope>NUCLEOTIDE SEQUENCE [LARGE SCALE GENOMIC DNA]</scope>
    <source>
        <tissue evidence="2">Nenye</tissue>
    </source>
</reference>
<feature type="region of interest" description="Disordered" evidence="1">
    <location>
        <begin position="159"/>
        <end position="183"/>
    </location>
</feature>
<feature type="compositionally biased region" description="Basic residues" evidence="1">
    <location>
        <begin position="13"/>
        <end position="27"/>
    </location>
</feature>
<organism evidence="2 3">
    <name type="scientific">Cinchona calisaya</name>
    <dbReference type="NCBI Taxonomy" id="153742"/>
    <lineage>
        <taxon>Eukaryota</taxon>
        <taxon>Viridiplantae</taxon>
        <taxon>Streptophyta</taxon>
        <taxon>Embryophyta</taxon>
        <taxon>Tracheophyta</taxon>
        <taxon>Spermatophyta</taxon>
        <taxon>Magnoliopsida</taxon>
        <taxon>eudicotyledons</taxon>
        <taxon>Gunneridae</taxon>
        <taxon>Pentapetalae</taxon>
        <taxon>asterids</taxon>
        <taxon>lamiids</taxon>
        <taxon>Gentianales</taxon>
        <taxon>Rubiaceae</taxon>
        <taxon>Cinchonoideae</taxon>
        <taxon>Cinchoneae</taxon>
        <taxon>Cinchona</taxon>
    </lineage>
</organism>
<evidence type="ECO:0000313" key="3">
    <source>
        <dbReference type="Proteomes" id="UP001630127"/>
    </source>
</evidence>
<feature type="compositionally biased region" description="Basic and acidic residues" evidence="1">
    <location>
        <begin position="226"/>
        <end position="240"/>
    </location>
</feature>
<proteinExistence type="predicted"/>
<accession>A0ABD3B309</accession>
<dbReference type="EMBL" id="JBJUIK010000001">
    <property type="protein sequence ID" value="KAL3537740.1"/>
    <property type="molecule type" value="Genomic_DNA"/>
</dbReference>
<sequence length="266" mass="30053">MSDDGLIFGSKAKVYKKPKPRRLRKASRPQSTENPDGEIGQPRRFSSRDDSTFNTLGVKAHLREETYLATFISCWLCVFVLPNDDLQVVRPSTFKVILFLASPLDANKHISPGFQTWWSKIHGKYLLEGCIALVGSVQSNPKHKKSRSKELVNIIDPSKGSDTQEIRRKSSQSSRDVGKISKDKDKRISSLEADIGKEALLENTSRCLSSIIVKGKQFNISGSNVKKRDNSHVDDDEHSNNSDQHWKRKKNKVMIYALDDNDLDPN</sequence>
<feature type="region of interest" description="Disordered" evidence="1">
    <location>
        <begin position="1"/>
        <end position="50"/>
    </location>
</feature>
<keyword evidence="3" id="KW-1185">Reference proteome</keyword>
<comment type="caution">
    <text evidence="2">The sequence shown here is derived from an EMBL/GenBank/DDBJ whole genome shotgun (WGS) entry which is preliminary data.</text>
</comment>
<gene>
    <name evidence="2" type="ORF">ACH5RR_001106</name>
</gene>
<evidence type="ECO:0000313" key="2">
    <source>
        <dbReference type="EMBL" id="KAL3537740.1"/>
    </source>
</evidence>